<evidence type="ECO:0000256" key="4">
    <source>
        <dbReference type="ARBA" id="ARBA00023172"/>
    </source>
</evidence>
<protein>
    <recommendedName>
        <fullName evidence="10">Integrase</fullName>
    </recommendedName>
</protein>
<evidence type="ECO:0000256" key="5">
    <source>
        <dbReference type="PROSITE-ProRule" id="PRU01248"/>
    </source>
</evidence>
<reference evidence="8 9" key="1">
    <citation type="submission" date="2017-01" db="EMBL/GenBank/DDBJ databases">
        <title>Novel large sulfur bacteria in the metagenomes of groundwater-fed chemosynthetic microbial mats in the Lake Huron basin.</title>
        <authorList>
            <person name="Sharrar A.M."/>
            <person name="Flood B.E."/>
            <person name="Bailey J.V."/>
            <person name="Jones D.S."/>
            <person name="Biddanda B."/>
            <person name="Ruberg S.A."/>
            <person name="Marcus D.N."/>
            <person name="Dick G.J."/>
        </authorList>
    </citation>
    <scope>NUCLEOTIDE SEQUENCE [LARGE SCALE GENOMIC DNA]</scope>
    <source>
        <strain evidence="8">A8</strain>
    </source>
</reference>
<comment type="similarity">
    <text evidence="1">Belongs to the 'phage' integrase family.</text>
</comment>
<dbReference type="Gene3D" id="1.10.150.130">
    <property type="match status" value="1"/>
</dbReference>
<evidence type="ECO:0000313" key="8">
    <source>
        <dbReference type="EMBL" id="OQX10522.1"/>
    </source>
</evidence>
<dbReference type="GO" id="GO:0003677">
    <property type="term" value="F:DNA binding"/>
    <property type="evidence" value="ECO:0007669"/>
    <property type="project" value="UniProtKB-UniRule"/>
</dbReference>
<name>A0A1Y1QP75_9GAMM</name>
<keyword evidence="4" id="KW-0233">DNA recombination</keyword>
<dbReference type="SUPFAM" id="SSF56349">
    <property type="entry name" value="DNA breaking-rejoining enzymes"/>
    <property type="match status" value="1"/>
</dbReference>
<evidence type="ECO:0000256" key="2">
    <source>
        <dbReference type="ARBA" id="ARBA00022908"/>
    </source>
</evidence>
<comment type="caution">
    <text evidence="8">The sequence shown here is derived from an EMBL/GenBank/DDBJ whole genome shotgun (WGS) entry which is preliminary data.</text>
</comment>
<keyword evidence="2" id="KW-0229">DNA integration</keyword>
<dbReference type="InterPro" id="IPR050808">
    <property type="entry name" value="Phage_Integrase"/>
</dbReference>
<keyword evidence="3 5" id="KW-0238">DNA-binding</keyword>
<evidence type="ECO:0000256" key="3">
    <source>
        <dbReference type="ARBA" id="ARBA00023125"/>
    </source>
</evidence>
<dbReference type="GO" id="GO:0015074">
    <property type="term" value="P:DNA integration"/>
    <property type="evidence" value="ECO:0007669"/>
    <property type="project" value="UniProtKB-KW"/>
</dbReference>
<feature type="domain" description="Tyr recombinase" evidence="6">
    <location>
        <begin position="201"/>
        <end position="385"/>
    </location>
</feature>
<evidence type="ECO:0000259" key="6">
    <source>
        <dbReference type="PROSITE" id="PS51898"/>
    </source>
</evidence>
<dbReference type="PROSITE" id="PS51898">
    <property type="entry name" value="TYR_RECOMBINASE"/>
    <property type="match status" value="1"/>
</dbReference>
<dbReference type="InterPro" id="IPR044068">
    <property type="entry name" value="CB"/>
</dbReference>
<proteinExistence type="inferred from homology"/>
<gene>
    <name evidence="8" type="ORF">BWK73_20260</name>
</gene>
<dbReference type="InterPro" id="IPR025166">
    <property type="entry name" value="Integrase_DNA_bind_dom"/>
</dbReference>
<evidence type="ECO:0000313" key="9">
    <source>
        <dbReference type="Proteomes" id="UP000192491"/>
    </source>
</evidence>
<dbReference type="PROSITE" id="PS51900">
    <property type="entry name" value="CB"/>
    <property type="match status" value="1"/>
</dbReference>
<dbReference type="InterPro" id="IPR010998">
    <property type="entry name" value="Integrase_recombinase_N"/>
</dbReference>
<dbReference type="PANTHER" id="PTHR30629:SF2">
    <property type="entry name" value="PROPHAGE INTEGRASE INTS-RELATED"/>
    <property type="match status" value="1"/>
</dbReference>
<dbReference type="Proteomes" id="UP000192491">
    <property type="component" value="Unassembled WGS sequence"/>
</dbReference>
<sequence length="401" mass="44929">MAVQFTASRIEALHPTDKLYRVQDTLVPALYCNVTPKGVKSFCIIQRPKGGKPVTITLGRFPILSVDAARRSARTLLPQILDGTHSAHKVLTITVAEAYQQYIASRNLTTITVDDYNRGLEAGLSKWKQRRLTDISPADVLSKYKTLCKASQARASNVFRVFRAVYNYHRAANLDANRKPLLSENPVNILRDSKQWTKPKRKKSLIRADAMQQWYEALQQLPTEFRSHQAKAVASLLHTMLFTGLRSGELRLLASSRATYKTGMKGYYDKASHLIYLYDQKNHEEIEIPLSTHVVVDDSDVWLFGHGGAPVSYETLTNAVGWIKRKTALHNPSHDLRRTFITVAESLDLSPYTIKRLVGHKVSDAQDVTGGYIIHANDRLRHAAQAVGDAIYGHACGASPR</sequence>
<dbReference type="InterPro" id="IPR013762">
    <property type="entry name" value="Integrase-like_cat_sf"/>
</dbReference>
<dbReference type="Pfam" id="PF13356">
    <property type="entry name" value="Arm-DNA-bind_3"/>
    <property type="match status" value="1"/>
</dbReference>
<evidence type="ECO:0000259" key="7">
    <source>
        <dbReference type="PROSITE" id="PS51900"/>
    </source>
</evidence>
<dbReference type="Gene3D" id="3.30.160.390">
    <property type="entry name" value="Integrase, DNA-binding domain"/>
    <property type="match status" value="1"/>
</dbReference>
<dbReference type="InterPro" id="IPR002104">
    <property type="entry name" value="Integrase_catalytic"/>
</dbReference>
<dbReference type="InterPro" id="IPR011010">
    <property type="entry name" value="DNA_brk_join_enz"/>
</dbReference>
<dbReference type="InterPro" id="IPR038488">
    <property type="entry name" value="Integrase_DNA-bd_sf"/>
</dbReference>
<dbReference type="EMBL" id="MTEJ01000111">
    <property type="protein sequence ID" value="OQX10522.1"/>
    <property type="molecule type" value="Genomic_DNA"/>
</dbReference>
<accession>A0A1Y1QP75</accession>
<organism evidence="8 9">
    <name type="scientific">Thiothrix lacustris</name>
    <dbReference type="NCBI Taxonomy" id="525917"/>
    <lineage>
        <taxon>Bacteria</taxon>
        <taxon>Pseudomonadati</taxon>
        <taxon>Pseudomonadota</taxon>
        <taxon>Gammaproteobacteria</taxon>
        <taxon>Thiotrichales</taxon>
        <taxon>Thiotrichaceae</taxon>
        <taxon>Thiothrix</taxon>
    </lineage>
</organism>
<evidence type="ECO:0000256" key="1">
    <source>
        <dbReference type="ARBA" id="ARBA00008857"/>
    </source>
</evidence>
<dbReference type="Gene3D" id="1.10.443.10">
    <property type="entry name" value="Intergrase catalytic core"/>
    <property type="match status" value="1"/>
</dbReference>
<feature type="domain" description="Core-binding (CB)" evidence="7">
    <location>
        <begin position="93"/>
        <end position="170"/>
    </location>
</feature>
<evidence type="ECO:0008006" key="10">
    <source>
        <dbReference type="Google" id="ProtNLM"/>
    </source>
</evidence>
<dbReference type="PANTHER" id="PTHR30629">
    <property type="entry name" value="PROPHAGE INTEGRASE"/>
    <property type="match status" value="1"/>
</dbReference>
<dbReference type="GO" id="GO:0006310">
    <property type="term" value="P:DNA recombination"/>
    <property type="evidence" value="ECO:0007669"/>
    <property type="project" value="UniProtKB-KW"/>
</dbReference>
<dbReference type="AlphaFoldDB" id="A0A1Y1QP75"/>